<organism evidence="1 2">
    <name type="scientific">Plakobranchus ocellatus</name>
    <dbReference type="NCBI Taxonomy" id="259542"/>
    <lineage>
        <taxon>Eukaryota</taxon>
        <taxon>Metazoa</taxon>
        <taxon>Spiralia</taxon>
        <taxon>Lophotrochozoa</taxon>
        <taxon>Mollusca</taxon>
        <taxon>Gastropoda</taxon>
        <taxon>Heterobranchia</taxon>
        <taxon>Euthyneura</taxon>
        <taxon>Panpulmonata</taxon>
        <taxon>Sacoglossa</taxon>
        <taxon>Placobranchoidea</taxon>
        <taxon>Plakobranchidae</taxon>
        <taxon>Plakobranchus</taxon>
    </lineage>
</organism>
<evidence type="ECO:0000313" key="2">
    <source>
        <dbReference type="Proteomes" id="UP000735302"/>
    </source>
</evidence>
<gene>
    <name evidence="1" type="ORF">PoB_000085200</name>
</gene>
<dbReference type="Proteomes" id="UP000735302">
    <property type="component" value="Unassembled WGS sequence"/>
</dbReference>
<dbReference type="AlphaFoldDB" id="A0AAV3XWX2"/>
<dbReference type="EMBL" id="BLXT01000089">
    <property type="protein sequence ID" value="GFN74346.1"/>
    <property type="molecule type" value="Genomic_DNA"/>
</dbReference>
<accession>A0AAV3XWX2</accession>
<evidence type="ECO:0000313" key="1">
    <source>
        <dbReference type="EMBL" id="GFN74346.1"/>
    </source>
</evidence>
<keyword evidence="2" id="KW-1185">Reference proteome</keyword>
<comment type="caution">
    <text evidence="1">The sequence shown here is derived from an EMBL/GenBank/DDBJ whole genome shotgun (WGS) entry which is preliminary data.</text>
</comment>
<sequence>MPSTQWNPLPHILPPPYSPSPIFSLTIMAQTTPSSGKPCCCVSRIVQASSKLPTWNMEQQSQKRLLVLLGLADKTAIRTAAKKSENSIARSFCYMTTPLRTDHRKLNSEALKSRQD</sequence>
<proteinExistence type="predicted"/>
<protein>
    <submittedName>
        <fullName evidence="1">Uncharacterized protein</fullName>
    </submittedName>
</protein>
<name>A0AAV3XWX2_9GAST</name>
<reference evidence="1 2" key="1">
    <citation type="journal article" date="2021" name="Elife">
        <title>Chloroplast acquisition without the gene transfer in kleptoplastic sea slugs, Plakobranchus ocellatus.</title>
        <authorList>
            <person name="Maeda T."/>
            <person name="Takahashi S."/>
            <person name="Yoshida T."/>
            <person name="Shimamura S."/>
            <person name="Takaki Y."/>
            <person name="Nagai Y."/>
            <person name="Toyoda A."/>
            <person name="Suzuki Y."/>
            <person name="Arimoto A."/>
            <person name="Ishii H."/>
            <person name="Satoh N."/>
            <person name="Nishiyama T."/>
            <person name="Hasebe M."/>
            <person name="Maruyama T."/>
            <person name="Minagawa J."/>
            <person name="Obokata J."/>
            <person name="Shigenobu S."/>
        </authorList>
    </citation>
    <scope>NUCLEOTIDE SEQUENCE [LARGE SCALE GENOMIC DNA]</scope>
</reference>